<feature type="domain" description="DAGKc" evidence="5">
    <location>
        <begin position="55"/>
        <end position="132"/>
    </location>
</feature>
<dbReference type="EMBL" id="SMMG02000006">
    <property type="protein sequence ID" value="KAA3469364.1"/>
    <property type="molecule type" value="Genomic_DNA"/>
</dbReference>
<dbReference type="PANTHER" id="PTHR12358:SF54">
    <property type="entry name" value="SPHINGOSINE KINASE RELATED PROTEIN"/>
    <property type="match status" value="1"/>
</dbReference>
<evidence type="ECO:0000313" key="7">
    <source>
        <dbReference type="Proteomes" id="UP000325315"/>
    </source>
</evidence>
<reference evidence="7" key="1">
    <citation type="journal article" date="2019" name="Plant Biotechnol. J.">
        <title>Genome sequencing of the Australian wild diploid species Gossypium australe highlights disease resistance and delayed gland morphogenesis.</title>
        <authorList>
            <person name="Cai Y."/>
            <person name="Cai X."/>
            <person name="Wang Q."/>
            <person name="Wang P."/>
            <person name="Zhang Y."/>
            <person name="Cai C."/>
            <person name="Xu Y."/>
            <person name="Wang K."/>
            <person name="Zhou Z."/>
            <person name="Wang C."/>
            <person name="Geng S."/>
            <person name="Li B."/>
            <person name="Dong Q."/>
            <person name="Hou Y."/>
            <person name="Wang H."/>
            <person name="Ai P."/>
            <person name="Liu Z."/>
            <person name="Yi F."/>
            <person name="Sun M."/>
            <person name="An G."/>
            <person name="Cheng J."/>
            <person name="Zhang Y."/>
            <person name="Shi Q."/>
            <person name="Xie Y."/>
            <person name="Shi X."/>
            <person name="Chang Y."/>
            <person name="Huang F."/>
            <person name="Chen Y."/>
            <person name="Hong S."/>
            <person name="Mi L."/>
            <person name="Sun Q."/>
            <person name="Zhang L."/>
            <person name="Zhou B."/>
            <person name="Peng R."/>
            <person name="Zhang X."/>
            <person name="Liu F."/>
        </authorList>
    </citation>
    <scope>NUCLEOTIDE SEQUENCE [LARGE SCALE GENOMIC DNA]</scope>
    <source>
        <strain evidence="7">cv. PA1801</strain>
    </source>
</reference>
<dbReference type="InterPro" id="IPR001206">
    <property type="entry name" value="Diacylglycerol_kinase_cat_dom"/>
</dbReference>
<evidence type="ECO:0000256" key="2">
    <source>
        <dbReference type="ARBA" id="ARBA00022741"/>
    </source>
</evidence>
<gene>
    <name evidence="6" type="ORF">EPI10_015159</name>
</gene>
<dbReference type="PROSITE" id="PS50146">
    <property type="entry name" value="DAGK"/>
    <property type="match status" value="1"/>
</dbReference>
<proteinExistence type="predicted"/>
<name>A0A5B6VK29_9ROSI</name>
<dbReference type="Proteomes" id="UP000325315">
    <property type="component" value="Unassembled WGS sequence"/>
</dbReference>
<evidence type="ECO:0000256" key="3">
    <source>
        <dbReference type="ARBA" id="ARBA00022777"/>
    </source>
</evidence>
<dbReference type="AlphaFoldDB" id="A0A5B6VK29"/>
<dbReference type="GO" id="GO:0016301">
    <property type="term" value="F:kinase activity"/>
    <property type="evidence" value="ECO:0007669"/>
    <property type="project" value="UniProtKB-KW"/>
</dbReference>
<organism evidence="6 7">
    <name type="scientific">Gossypium australe</name>
    <dbReference type="NCBI Taxonomy" id="47621"/>
    <lineage>
        <taxon>Eukaryota</taxon>
        <taxon>Viridiplantae</taxon>
        <taxon>Streptophyta</taxon>
        <taxon>Embryophyta</taxon>
        <taxon>Tracheophyta</taxon>
        <taxon>Spermatophyta</taxon>
        <taxon>Magnoliopsida</taxon>
        <taxon>eudicotyledons</taxon>
        <taxon>Gunneridae</taxon>
        <taxon>Pentapetalae</taxon>
        <taxon>rosids</taxon>
        <taxon>malvids</taxon>
        <taxon>Malvales</taxon>
        <taxon>Malvaceae</taxon>
        <taxon>Malvoideae</taxon>
        <taxon>Gossypium</taxon>
    </lineage>
</organism>
<dbReference type="InterPro" id="IPR017438">
    <property type="entry name" value="ATP-NAD_kinase_N"/>
</dbReference>
<dbReference type="Gene3D" id="2.60.200.40">
    <property type="match status" value="1"/>
</dbReference>
<dbReference type="PANTHER" id="PTHR12358">
    <property type="entry name" value="SPHINGOSINE KINASE"/>
    <property type="match status" value="1"/>
</dbReference>
<keyword evidence="7" id="KW-1185">Reference proteome</keyword>
<keyword evidence="1" id="KW-0808">Transferase</keyword>
<dbReference type="SUPFAM" id="SSF111331">
    <property type="entry name" value="NAD kinase/diacylglycerol kinase-like"/>
    <property type="match status" value="1"/>
</dbReference>
<dbReference type="Pfam" id="PF19279">
    <property type="entry name" value="YegS_C"/>
    <property type="match status" value="1"/>
</dbReference>
<dbReference type="GO" id="GO:0006665">
    <property type="term" value="P:sphingolipid metabolic process"/>
    <property type="evidence" value="ECO:0007669"/>
    <property type="project" value="UniProtKB-ARBA"/>
</dbReference>
<protein>
    <submittedName>
        <fullName evidence="6">DagK</fullName>
    </submittedName>
</protein>
<accession>A0A5B6VK29</accession>
<evidence type="ECO:0000256" key="4">
    <source>
        <dbReference type="ARBA" id="ARBA00022840"/>
    </source>
</evidence>
<dbReference type="InterPro" id="IPR016064">
    <property type="entry name" value="NAD/diacylglycerol_kinase_sf"/>
</dbReference>
<dbReference type="InterPro" id="IPR050187">
    <property type="entry name" value="Lipid_Phosphate_FormReg"/>
</dbReference>
<comment type="caution">
    <text evidence="6">The sequence shown here is derived from an EMBL/GenBank/DDBJ whole genome shotgun (WGS) entry which is preliminary data.</text>
</comment>
<evidence type="ECO:0000259" key="5">
    <source>
        <dbReference type="PROSITE" id="PS50146"/>
    </source>
</evidence>
<dbReference type="Gene3D" id="3.40.50.10330">
    <property type="entry name" value="Probable inorganic polyphosphate/atp-NAD kinase, domain 1"/>
    <property type="match status" value="1"/>
</dbReference>
<keyword evidence="3" id="KW-0418">Kinase</keyword>
<dbReference type="GO" id="GO:0005524">
    <property type="term" value="F:ATP binding"/>
    <property type="evidence" value="ECO:0007669"/>
    <property type="project" value="UniProtKB-KW"/>
</dbReference>
<dbReference type="InterPro" id="IPR045540">
    <property type="entry name" value="YegS/DAGK_C"/>
</dbReference>
<keyword evidence="2" id="KW-0547">Nucleotide-binding</keyword>
<dbReference type="Pfam" id="PF00781">
    <property type="entry name" value="DAGK_cat"/>
    <property type="match status" value="1"/>
</dbReference>
<sequence>MVMVCYYNHLLTPVGGVRFSIAKPSVLRAETNNPMASDLSSDRSVFRGVSSSSPIRRRDLVFIVNPRGANGRTGKEWKKLLPYLQSRLGSDCNICESLTSGPSHAIDITREAIREGADAVIAVGGDGTLHEVQKFLSYFHLQYIIKYCSEFGRADDKLNCDKQVVNGFFWDGKPVANWNTEAVHSTALGVRIPIKPFLFFPLSFLELFDSPPPPKEYITKLALLAAHSLGDGVRFCPNIGLVSLKNDPREAIDRIARGVRSRIDVGVISREGEGSHYFINVADIHLSAKAGYYASRYKKFGNLCYVIGALQAFIGHHNQDLRIKVNEGEWQTLSQVTALCIGNAKYFGGGMKITPNADPHSGSFEVVILQDFKWYDFILKLHKLYNGTHLSLNNVTSRNVYTIEVDEISGSGNIFIQSDGEHLGFLPRKLSILPGAIEMIC</sequence>
<dbReference type="OrthoDB" id="336240at2759"/>
<keyword evidence="4" id="KW-0067">ATP-binding</keyword>
<dbReference type="GO" id="GO:0016020">
    <property type="term" value="C:membrane"/>
    <property type="evidence" value="ECO:0007669"/>
    <property type="project" value="GOC"/>
</dbReference>
<evidence type="ECO:0000313" key="6">
    <source>
        <dbReference type="EMBL" id="KAA3469364.1"/>
    </source>
</evidence>
<evidence type="ECO:0000256" key="1">
    <source>
        <dbReference type="ARBA" id="ARBA00022679"/>
    </source>
</evidence>